<name>A0A667W8M2_9TELE</name>
<dbReference type="Gene3D" id="3.40.50.300">
    <property type="entry name" value="P-loop containing nucleotide triphosphate hydrolases"/>
    <property type="match status" value="1"/>
</dbReference>
<keyword evidence="1" id="KW-0433">Leucine-rich repeat</keyword>
<keyword evidence="3" id="KW-0547">Nucleotide-binding</keyword>
<evidence type="ECO:0000256" key="1">
    <source>
        <dbReference type="ARBA" id="ARBA00022614"/>
    </source>
</evidence>
<evidence type="ECO:0000256" key="2">
    <source>
        <dbReference type="ARBA" id="ARBA00022737"/>
    </source>
</evidence>
<keyword evidence="2" id="KW-0677">Repeat</keyword>
<dbReference type="GO" id="GO:0045944">
    <property type="term" value="P:positive regulation of transcription by RNA polymerase II"/>
    <property type="evidence" value="ECO:0007669"/>
    <property type="project" value="TreeGrafter"/>
</dbReference>
<keyword evidence="7" id="KW-1185">Reference proteome</keyword>
<dbReference type="GO" id="GO:0045348">
    <property type="term" value="P:positive regulation of MHC class II biosynthetic process"/>
    <property type="evidence" value="ECO:0007669"/>
    <property type="project" value="TreeGrafter"/>
</dbReference>
<dbReference type="Proteomes" id="UP000472263">
    <property type="component" value="Chromosome 8"/>
</dbReference>
<evidence type="ECO:0000256" key="4">
    <source>
        <dbReference type="ARBA" id="ARBA00022840"/>
    </source>
</evidence>
<dbReference type="Pfam" id="PF05729">
    <property type="entry name" value="NACHT"/>
    <property type="match status" value="1"/>
</dbReference>
<dbReference type="PROSITE" id="PS50837">
    <property type="entry name" value="NACHT"/>
    <property type="match status" value="1"/>
</dbReference>
<dbReference type="AlphaFoldDB" id="A0A667W8M2"/>
<evidence type="ECO:0000313" key="7">
    <source>
        <dbReference type="Proteomes" id="UP000472263"/>
    </source>
</evidence>
<dbReference type="GO" id="GO:0045345">
    <property type="term" value="P:positive regulation of MHC class I biosynthetic process"/>
    <property type="evidence" value="ECO:0007669"/>
    <property type="project" value="TreeGrafter"/>
</dbReference>
<dbReference type="Gene3D" id="3.80.10.10">
    <property type="entry name" value="Ribonuclease Inhibitor"/>
    <property type="match status" value="1"/>
</dbReference>
<reference evidence="6" key="2">
    <citation type="submission" date="2025-08" db="UniProtKB">
        <authorList>
            <consortium name="Ensembl"/>
        </authorList>
    </citation>
    <scope>IDENTIFICATION</scope>
</reference>
<dbReference type="GeneTree" id="ENSGT00940000169899"/>
<feature type="domain" description="NACHT" evidence="5">
    <location>
        <begin position="123"/>
        <end position="268"/>
    </location>
</feature>
<dbReference type="InterPro" id="IPR032675">
    <property type="entry name" value="LRR_dom_sf"/>
</dbReference>
<dbReference type="Pfam" id="PF13516">
    <property type="entry name" value="LRR_6"/>
    <property type="match status" value="2"/>
</dbReference>
<dbReference type="InterPro" id="IPR001611">
    <property type="entry name" value="Leu-rich_rpt"/>
</dbReference>
<reference evidence="6" key="3">
    <citation type="submission" date="2025-09" db="UniProtKB">
        <authorList>
            <consortium name="Ensembl"/>
        </authorList>
    </citation>
    <scope>IDENTIFICATION</scope>
</reference>
<sequence>MTYHDLSNCCVSEASPCKESPRPQCQSPPVIDIPRMLPYESVKDYIQQAKAHMLQSQEMEADLSLTSHYVDVQLVERSILRCAKNTNKSLDKELAIVGDAERQKSSLGRSQIFEGPTEAKPKRTVLLLGNASMGKTTLIKKLCHDWSNDCLPQFDFVFLLDGKALSLNEPTFSLQTLLLELSSSAPYCLDPNSVFTQVLAAPKRVLIIFDGFEELRDYEVLLQTQEKDLATSLLKDSKKQIYTVRQLYSAILQRVVLPGCTLLISTRPRGNASQLLRRSDRLLEVCGFTSTDVETYVSQYFTDPALKASAMDRLKNSSYLLSLCWNPGLCRLVCLVIEQSKGSDDLPRTLTGLCRQVLWLKMECECRRAQTCDKLSSLAWEGHKFFSLSLSLPLPLFLFRFLCVILTDFLSLALWFSLYLTFPLSRTVAERTFLPQVLPSPSGPRGRRRPQREELELTQRFAIGLLFPSRTQLQRHLGSDVLSKDTVLAKRVSVTQHLEGHCNADLSPAQILDVYSGGMRLAGHLARKLPEVLTFRGVPLGPPDAFVVRKVLEQAGAEGKRFCLGLEDTGIQIAGLRAMMELSNINTYRACIADVINLWEELGQSGEEGLLEGAVSKFKINPLKATQVCHIEHLAKLVSIHMQRRLSHSVCVPSNVLECIYLFLTHYLKNKIGDRGAEQLAPALKTLPSLHRLSLYSNAISDGGAESLAAVLSHMTSLTDLDVKFNKLTDVGAQSLGASLKNCPWMKSLRMWNECIPYGVFERLQQQDHRILSQ</sequence>
<dbReference type="Ensembl" id="ENSMMDT00005000582.1">
    <property type="protein sequence ID" value="ENSMMDP00005000570.1"/>
    <property type="gene ID" value="ENSMMDG00005000370.1"/>
</dbReference>
<organism evidence="6 7">
    <name type="scientific">Myripristis murdjan</name>
    <name type="common">pinecone soldierfish</name>
    <dbReference type="NCBI Taxonomy" id="586833"/>
    <lineage>
        <taxon>Eukaryota</taxon>
        <taxon>Metazoa</taxon>
        <taxon>Chordata</taxon>
        <taxon>Craniata</taxon>
        <taxon>Vertebrata</taxon>
        <taxon>Euteleostomi</taxon>
        <taxon>Actinopterygii</taxon>
        <taxon>Neopterygii</taxon>
        <taxon>Teleostei</taxon>
        <taxon>Neoteleostei</taxon>
        <taxon>Acanthomorphata</taxon>
        <taxon>Holocentriformes</taxon>
        <taxon>Holocentridae</taxon>
        <taxon>Myripristis</taxon>
    </lineage>
</organism>
<keyword evidence="4" id="KW-0067">ATP-binding</keyword>
<protein>
    <submittedName>
        <fullName evidence="6">Class II, major histocompatibility complex, transactivator</fullName>
    </submittedName>
</protein>
<reference evidence="6" key="1">
    <citation type="submission" date="2019-06" db="EMBL/GenBank/DDBJ databases">
        <authorList>
            <consortium name="Wellcome Sanger Institute Data Sharing"/>
        </authorList>
    </citation>
    <scope>NUCLEOTIDE SEQUENCE [LARGE SCALE GENOMIC DNA]</scope>
</reference>
<dbReference type="SUPFAM" id="SSF52540">
    <property type="entry name" value="P-loop containing nucleoside triphosphate hydrolases"/>
    <property type="match status" value="1"/>
</dbReference>
<proteinExistence type="predicted"/>
<dbReference type="InParanoid" id="A0A667W8M2"/>
<evidence type="ECO:0000256" key="3">
    <source>
        <dbReference type="ARBA" id="ARBA00022741"/>
    </source>
</evidence>
<dbReference type="InterPro" id="IPR027417">
    <property type="entry name" value="P-loop_NTPase"/>
</dbReference>
<dbReference type="SUPFAM" id="SSF52047">
    <property type="entry name" value="RNI-like"/>
    <property type="match status" value="1"/>
</dbReference>
<dbReference type="InterPro" id="IPR007111">
    <property type="entry name" value="NACHT_NTPase"/>
</dbReference>
<accession>A0A667W8M2</accession>
<evidence type="ECO:0000259" key="5">
    <source>
        <dbReference type="PROSITE" id="PS50837"/>
    </source>
</evidence>
<dbReference type="SMART" id="SM00368">
    <property type="entry name" value="LRR_RI"/>
    <property type="match status" value="3"/>
</dbReference>
<evidence type="ECO:0000313" key="6">
    <source>
        <dbReference type="Ensembl" id="ENSMMDP00005000570.1"/>
    </source>
</evidence>
<dbReference type="GO" id="GO:0005524">
    <property type="term" value="F:ATP binding"/>
    <property type="evidence" value="ECO:0007669"/>
    <property type="project" value="UniProtKB-KW"/>
</dbReference>
<dbReference type="FunFam" id="3.40.50.300:FF:001028">
    <property type="entry name" value="Class II major histocompatibility complex transactivator"/>
    <property type="match status" value="1"/>
</dbReference>
<dbReference type="PANTHER" id="PTHR47189">
    <property type="entry name" value="MHC CLASS II TRANSACTIVATOR"/>
    <property type="match status" value="1"/>
</dbReference>
<dbReference type="PANTHER" id="PTHR47189:SF1">
    <property type="entry name" value="MHC CLASS II TRANSACTIVATOR"/>
    <property type="match status" value="1"/>
</dbReference>